<proteinExistence type="predicted"/>
<organism evidence="2 3">
    <name type="scientific">Sphingobium indicum (strain DSM 16413 / CCM 7287 / MTCC 6362 / UT26 / NBRC 101211 / UT26S)</name>
    <name type="common">Sphingobium japonicum</name>
    <dbReference type="NCBI Taxonomy" id="452662"/>
    <lineage>
        <taxon>Bacteria</taxon>
        <taxon>Pseudomonadati</taxon>
        <taxon>Pseudomonadota</taxon>
        <taxon>Alphaproteobacteria</taxon>
        <taxon>Sphingomonadales</taxon>
        <taxon>Sphingomonadaceae</taxon>
        <taxon>Sphingobium</taxon>
    </lineage>
</organism>
<evidence type="ECO:0000313" key="3">
    <source>
        <dbReference type="Proteomes" id="UP000007753"/>
    </source>
</evidence>
<feature type="compositionally biased region" description="Polar residues" evidence="1">
    <location>
        <begin position="88"/>
        <end position="97"/>
    </location>
</feature>
<feature type="compositionally biased region" description="Low complexity" evidence="1">
    <location>
        <begin position="1"/>
        <end position="11"/>
    </location>
</feature>
<evidence type="ECO:0000256" key="1">
    <source>
        <dbReference type="SAM" id="MobiDB-lite"/>
    </source>
</evidence>
<accession>D4YYV5</accession>
<dbReference type="AlphaFoldDB" id="D4YYV5"/>
<dbReference type="STRING" id="452662.SJA_C1-07030"/>
<name>D4YYV5_SPHIU</name>
<feature type="region of interest" description="Disordered" evidence="1">
    <location>
        <begin position="1"/>
        <end position="21"/>
    </location>
</feature>
<evidence type="ECO:0000313" key="2">
    <source>
        <dbReference type="EMBL" id="BAI95537.1"/>
    </source>
</evidence>
<dbReference type="EMBL" id="AP010803">
    <property type="protein sequence ID" value="BAI95537.1"/>
    <property type="molecule type" value="Genomic_DNA"/>
</dbReference>
<protein>
    <submittedName>
        <fullName evidence="2">Uncharacterized protein</fullName>
    </submittedName>
</protein>
<dbReference type="KEGG" id="sjp:SJA_C1-07030"/>
<feature type="region of interest" description="Disordered" evidence="1">
    <location>
        <begin position="72"/>
        <end position="97"/>
    </location>
</feature>
<keyword evidence="3" id="KW-1185">Reference proteome</keyword>
<sequence>MKICRGVSASAPGGGLGPGRTGAAPTRVTLLLKCSTVAQRTLSSSIIHGVTTRTLTSMFSFLSAANAAVGKAKRLPTSGETRKRIFMSSKTDQQNSS</sequence>
<dbReference type="Proteomes" id="UP000007753">
    <property type="component" value="Chromosome 1"/>
</dbReference>
<gene>
    <name evidence="2" type="ordered locus">SJA_C1-07030</name>
</gene>
<dbReference type="HOGENOM" id="CLU_2345235_0_0_5"/>
<reference evidence="2 3" key="1">
    <citation type="journal article" date="2010" name="J. Bacteriol.">
        <title>Complete genome sequence of the representative gamma-hexachlorocyclohexane-degrading bacterium Sphingobium japonicum UT26.</title>
        <authorList>
            <person name="Nagata Y."/>
            <person name="Ohtsubo Y."/>
            <person name="Endo R."/>
            <person name="Ichikawa N."/>
            <person name="Ankai A."/>
            <person name="Oguchi A."/>
            <person name="Fukui S."/>
            <person name="Fujita N."/>
            <person name="Tsuda M."/>
        </authorList>
    </citation>
    <scope>NUCLEOTIDE SEQUENCE [LARGE SCALE GENOMIC DNA]</scope>
    <source>
        <strain evidence="3">DSM 16413 / CCM 7287 / MTCC 6362 / UT26 / NBRC 101211 / UT26S</strain>
    </source>
</reference>